<dbReference type="InterPro" id="IPR037068">
    <property type="entry name" value="DNA_primase_core_N_sf"/>
</dbReference>
<dbReference type="STRING" id="49186.SAMN05421647_11434"/>
<keyword evidence="2 12" id="KW-0639">Primosome</keyword>
<accession>A0A1N6XHQ7</accession>
<keyword evidence="10 12" id="KW-0238">DNA-binding</keyword>
<dbReference type="PANTHER" id="PTHR30313:SF2">
    <property type="entry name" value="DNA PRIMASE"/>
    <property type="match status" value="1"/>
</dbReference>
<evidence type="ECO:0000256" key="6">
    <source>
        <dbReference type="ARBA" id="ARBA00022723"/>
    </source>
</evidence>
<dbReference type="InterPro" id="IPR006171">
    <property type="entry name" value="TOPRIM_dom"/>
</dbReference>
<protein>
    <recommendedName>
        <fullName evidence="12">DNA primase</fullName>
        <ecNumber evidence="12">2.7.7.101</ecNumber>
    </recommendedName>
</protein>
<evidence type="ECO:0000256" key="7">
    <source>
        <dbReference type="ARBA" id="ARBA00022771"/>
    </source>
</evidence>
<dbReference type="SMART" id="SM00493">
    <property type="entry name" value="TOPRIM"/>
    <property type="match status" value="1"/>
</dbReference>
<dbReference type="SUPFAM" id="SSF57783">
    <property type="entry name" value="Zinc beta-ribbon"/>
    <property type="match status" value="1"/>
</dbReference>
<dbReference type="Gene3D" id="3.90.980.10">
    <property type="entry name" value="DNA primase, catalytic core, N-terminal domain"/>
    <property type="match status" value="1"/>
</dbReference>
<dbReference type="PROSITE" id="PS50880">
    <property type="entry name" value="TOPRIM"/>
    <property type="match status" value="1"/>
</dbReference>
<keyword evidence="4 12" id="KW-0548">Nucleotidyltransferase</keyword>
<evidence type="ECO:0000256" key="5">
    <source>
        <dbReference type="ARBA" id="ARBA00022705"/>
    </source>
</evidence>
<comment type="subunit">
    <text evidence="12">Monomer. Interacts with DnaB.</text>
</comment>
<evidence type="ECO:0000313" key="15">
    <source>
        <dbReference type="Proteomes" id="UP000186895"/>
    </source>
</evidence>
<keyword evidence="7" id="KW-0863">Zinc-finger</keyword>
<dbReference type="InterPro" id="IPR036977">
    <property type="entry name" value="DNA_primase_Znf_CHC2"/>
</dbReference>
<dbReference type="NCBIfam" id="TIGR01391">
    <property type="entry name" value="dnaG"/>
    <property type="match status" value="1"/>
</dbReference>
<dbReference type="InterPro" id="IPR006295">
    <property type="entry name" value="DNA_primase_DnaG"/>
</dbReference>
<dbReference type="GO" id="GO:0003899">
    <property type="term" value="F:DNA-directed RNA polymerase activity"/>
    <property type="evidence" value="ECO:0007669"/>
    <property type="project" value="UniProtKB-UniRule"/>
</dbReference>
<dbReference type="Pfam" id="PF13662">
    <property type="entry name" value="Toprim_4"/>
    <property type="match status" value="1"/>
</dbReference>
<comment type="function">
    <text evidence="12">RNA polymerase that catalyzes the synthesis of short RNA molecules used as primers for DNA polymerase during DNA replication.</text>
</comment>
<evidence type="ECO:0000313" key="14">
    <source>
        <dbReference type="EMBL" id="SIR01874.1"/>
    </source>
</evidence>
<dbReference type="PANTHER" id="PTHR30313">
    <property type="entry name" value="DNA PRIMASE"/>
    <property type="match status" value="1"/>
</dbReference>
<evidence type="ECO:0000256" key="10">
    <source>
        <dbReference type="ARBA" id="ARBA00023125"/>
    </source>
</evidence>
<name>A0A1N6XHQ7_9GAMM</name>
<dbReference type="HAMAP" id="MF_00974">
    <property type="entry name" value="DNA_primase_DnaG"/>
    <property type="match status" value="1"/>
</dbReference>
<evidence type="ECO:0000259" key="13">
    <source>
        <dbReference type="PROSITE" id="PS50880"/>
    </source>
</evidence>
<dbReference type="GO" id="GO:0005737">
    <property type="term" value="C:cytoplasm"/>
    <property type="evidence" value="ECO:0007669"/>
    <property type="project" value="TreeGrafter"/>
</dbReference>
<evidence type="ECO:0000256" key="8">
    <source>
        <dbReference type="ARBA" id="ARBA00022833"/>
    </source>
</evidence>
<dbReference type="FunFam" id="3.40.1360.10:FF:000002">
    <property type="entry name" value="DNA primase"/>
    <property type="match status" value="1"/>
</dbReference>
<evidence type="ECO:0000256" key="9">
    <source>
        <dbReference type="ARBA" id="ARBA00022842"/>
    </source>
</evidence>
<reference evidence="15" key="1">
    <citation type="submission" date="2017-01" db="EMBL/GenBank/DDBJ databases">
        <authorList>
            <person name="Varghese N."/>
            <person name="Submissions S."/>
        </authorList>
    </citation>
    <scope>NUCLEOTIDE SEQUENCE [LARGE SCALE GENOMIC DNA]</scope>
    <source>
        <strain evidence="15">DSM 7027</strain>
    </source>
</reference>
<dbReference type="Gene3D" id="3.90.580.10">
    <property type="entry name" value="Zinc finger, CHC2-type domain"/>
    <property type="match status" value="1"/>
</dbReference>
<gene>
    <name evidence="12" type="primary">dnaG</name>
    <name evidence="14" type="ORF">SAMN05421647_11434</name>
</gene>
<organism evidence="14 15">
    <name type="scientific">Marinobacterium stanieri</name>
    <dbReference type="NCBI Taxonomy" id="49186"/>
    <lineage>
        <taxon>Bacteria</taxon>
        <taxon>Pseudomonadati</taxon>
        <taxon>Pseudomonadota</taxon>
        <taxon>Gammaproteobacteria</taxon>
        <taxon>Oceanospirillales</taxon>
        <taxon>Oceanospirillaceae</taxon>
        <taxon>Marinobacterium</taxon>
    </lineage>
</organism>
<dbReference type="EC" id="2.7.7.101" evidence="12"/>
<keyword evidence="8" id="KW-0862">Zinc</keyword>
<dbReference type="GO" id="GO:0006269">
    <property type="term" value="P:DNA replication, synthesis of primer"/>
    <property type="evidence" value="ECO:0007669"/>
    <property type="project" value="UniProtKB-UniRule"/>
</dbReference>
<dbReference type="GO" id="GO:0008270">
    <property type="term" value="F:zinc ion binding"/>
    <property type="evidence" value="ECO:0007669"/>
    <property type="project" value="UniProtKB-KW"/>
</dbReference>
<keyword evidence="9" id="KW-0460">Magnesium</keyword>
<dbReference type="InterPro" id="IPR034151">
    <property type="entry name" value="TOPRIM_DnaG_bac"/>
</dbReference>
<evidence type="ECO:0000256" key="3">
    <source>
        <dbReference type="ARBA" id="ARBA00022679"/>
    </source>
</evidence>
<dbReference type="GO" id="GO:0003677">
    <property type="term" value="F:DNA binding"/>
    <property type="evidence" value="ECO:0007669"/>
    <property type="project" value="UniProtKB-KW"/>
</dbReference>
<dbReference type="CDD" id="cd03364">
    <property type="entry name" value="TOPRIM_DnaG_primases"/>
    <property type="match status" value="1"/>
</dbReference>
<evidence type="ECO:0000256" key="11">
    <source>
        <dbReference type="ARBA" id="ARBA00023163"/>
    </source>
</evidence>
<proteinExistence type="inferred from homology"/>
<dbReference type="InterPro" id="IPR013264">
    <property type="entry name" value="DNAG_N"/>
</dbReference>
<dbReference type="Gene3D" id="3.40.1360.10">
    <property type="match status" value="1"/>
</dbReference>
<dbReference type="InterPro" id="IPR050219">
    <property type="entry name" value="DnaG_primase"/>
</dbReference>
<dbReference type="Proteomes" id="UP000186895">
    <property type="component" value="Unassembled WGS sequence"/>
</dbReference>
<keyword evidence="1 12" id="KW-0240">DNA-directed RNA polymerase</keyword>
<dbReference type="InterPro" id="IPR030846">
    <property type="entry name" value="DnaG_bac"/>
</dbReference>
<dbReference type="EMBL" id="FTMN01000014">
    <property type="protein sequence ID" value="SIR01874.1"/>
    <property type="molecule type" value="Genomic_DNA"/>
</dbReference>
<dbReference type="GO" id="GO:1990077">
    <property type="term" value="C:primosome complex"/>
    <property type="evidence" value="ECO:0007669"/>
    <property type="project" value="UniProtKB-KW"/>
</dbReference>
<comment type="catalytic activity">
    <reaction evidence="12">
        <text>ssDNA + n NTP = ssDNA/pppN(pN)n-1 hybrid + (n-1) diphosphate.</text>
        <dbReference type="EC" id="2.7.7.101"/>
    </reaction>
</comment>
<dbReference type="AlphaFoldDB" id="A0A1N6XHQ7"/>
<dbReference type="RefSeq" id="WP_076466267.1">
    <property type="nucleotide sequence ID" value="NZ_FTMN01000014.1"/>
</dbReference>
<comment type="caution">
    <text evidence="12">Lacks conserved residue(s) required for the propagation of feature annotation.</text>
</comment>
<dbReference type="Pfam" id="PF08275">
    <property type="entry name" value="DNAG_N"/>
    <property type="match status" value="1"/>
</dbReference>
<sequence length="671" mass="74370">MSDSSSLIPQDFLDDLQQRMPIDQLVSRKYGVSFKTVGKNKVAKCPSPVHEDKTPSFNVTQDGSTCRCWGCELKGNVFQVVMDLEKVPFPKAVEIVANEAGVEMPQRRQGKASQHKDTLAEIMSRASMHFQQNRNSQANPTIQEMIKARGLQPSTLSTFGIGVAKDEWRDLADRFGGYARARLMSDAGLVVYSPKTDTEKAKLYDFFRNGLVFPVRDERGQTVTFARRAPDGMKPKYLNGPDTALFHKSHTLYGLYETLQVNRSPDRIAIVEGYMDVIAMHQAELPYSVAPMGTAITDTQLAKVLRHTDEVVFCFDGDKAGITAAKRALEVALPFINDQRRFRFCLLDNDQDPDTLIRSQGTEAFANRLETSMPLSQFVFRTLMDGVKTNDREGLVSVAAEFSELVNQVPPCLFKDDLIARFQQLTGINLIPSPNIEVTVSESLGTEKLAQLSDQVRTHFANAAGIERSSVAVNISSVRFTPDLQDRFSNAKSLAGHSLPAGASNEEKLQAMKQFMEHVLANTSLSAKHSSGLPMVQLLKDALVASDPGSVEDRLAKLARNQLQDYMRQPQTAEQLHQMASEVNRIGSLARHIVKNAPISGQAVSHTMTRFEHNLGQNLKGLANLLSFAPTSISSQQFQSGLQKVMEARLEMKKEIEGLYQPMNSASISPR</sequence>
<evidence type="ECO:0000256" key="2">
    <source>
        <dbReference type="ARBA" id="ARBA00022515"/>
    </source>
</evidence>
<keyword evidence="15" id="KW-1185">Reference proteome</keyword>
<keyword evidence="3 12" id="KW-0808">Transferase</keyword>
<keyword evidence="5 12" id="KW-0235">DNA replication</keyword>
<comment type="similarity">
    <text evidence="12">Belongs to the DnaG primase family.</text>
</comment>
<dbReference type="InterPro" id="IPR002694">
    <property type="entry name" value="Znf_CHC2"/>
</dbReference>
<evidence type="ECO:0000256" key="4">
    <source>
        <dbReference type="ARBA" id="ARBA00022695"/>
    </source>
</evidence>
<keyword evidence="11 12" id="KW-0804">Transcription</keyword>
<dbReference type="GO" id="GO:0000428">
    <property type="term" value="C:DNA-directed RNA polymerase complex"/>
    <property type="evidence" value="ECO:0007669"/>
    <property type="project" value="UniProtKB-KW"/>
</dbReference>
<keyword evidence="6" id="KW-0479">Metal-binding</keyword>
<dbReference type="SMART" id="SM00400">
    <property type="entry name" value="ZnF_CHCC"/>
    <property type="match status" value="1"/>
</dbReference>
<dbReference type="Pfam" id="PF01807">
    <property type="entry name" value="Zn_ribbon_DnaG"/>
    <property type="match status" value="1"/>
</dbReference>
<dbReference type="Gene3D" id="1.20.50.20">
    <property type="entry name" value="DnaG, RNA polymerase domain, helical bundle"/>
    <property type="match status" value="1"/>
</dbReference>
<dbReference type="SUPFAM" id="SSF56731">
    <property type="entry name" value="DNA primase core"/>
    <property type="match status" value="1"/>
</dbReference>
<evidence type="ECO:0000256" key="1">
    <source>
        <dbReference type="ARBA" id="ARBA00022478"/>
    </source>
</evidence>
<evidence type="ECO:0000256" key="12">
    <source>
        <dbReference type="HAMAP-Rule" id="MF_00974"/>
    </source>
</evidence>
<feature type="domain" description="Toprim" evidence="13">
    <location>
        <begin position="266"/>
        <end position="347"/>
    </location>
</feature>